<dbReference type="Gene3D" id="3.30.1330.60">
    <property type="entry name" value="OmpA-like domain"/>
    <property type="match status" value="1"/>
</dbReference>
<dbReference type="Pfam" id="PF00691">
    <property type="entry name" value="OmpA"/>
    <property type="match status" value="1"/>
</dbReference>
<keyword evidence="1" id="KW-0472">Membrane</keyword>
<keyword evidence="5" id="KW-1185">Reference proteome</keyword>
<evidence type="ECO:0000259" key="3">
    <source>
        <dbReference type="PROSITE" id="PS51123"/>
    </source>
</evidence>
<sequence>MENRTYLVFFDWDKSTLTDRARAIVAVAAQASTNTQTTRIEVNGYTDNSASHPGPQGEHYNQELSLRRAQTIKAELVRDGVPGPAIDIHGFGDANPLVPTGPNTREAQNRRVEIILH</sequence>
<dbReference type="SUPFAM" id="SSF103088">
    <property type="entry name" value="OmpA-like"/>
    <property type="match status" value="1"/>
</dbReference>
<dbReference type="AlphaFoldDB" id="A0A2S3W443"/>
<organism evidence="4 5">
    <name type="scientific">Novacetimonas maltaceti</name>
    <dbReference type="NCBI Taxonomy" id="1203393"/>
    <lineage>
        <taxon>Bacteria</taxon>
        <taxon>Pseudomonadati</taxon>
        <taxon>Pseudomonadota</taxon>
        <taxon>Alphaproteobacteria</taxon>
        <taxon>Acetobacterales</taxon>
        <taxon>Acetobacteraceae</taxon>
        <taxon>Novacetimonas</taxon>
    </lineage>
</organism>
<accession>A0A2S3W443</accession>
<dbReference type="GO" id="GO:0016020">
    <property type="term" value="C:membrane"/>
    <property type="evidence" value="ECO:0007669"/>
    <property type="project" value="UniProtKB-UniRule"/>
</dbReference>
<evidence type="ECO:0000313" key="4">
    <source>
        <dbReference type="EMBL" id="POF63639.1"/>
    </source>
</evidence>
<gene>
    <name evidence="4" type="ORF">KMAL_06050</name>
</gene>
<comment type="caution">
    <text evidence="4">The sequence shown here is derived from an EMBL/GenBank/DDBJ whole genome shotgun (WGS) entry which is preliminary data.</text>
</comment>
<dbReference type="PANTHER" id="PTHR30329">
    <property type="entry name" value="STATOR ELEMENT OF FLAGELLAR MOTOR COMPLEX"/>
    <property type="match status" value="1"/>
</dbReference>
<dbReference type="PANTHER" id="PTHR30329:SF21">
    <property type="entry name" value="LIPOPROTEIN YIAD-RELATED"/>
    <property type="match status" value="1"/>
</dbReference>
<feature type="domain" description="OmpA-like" evidence="3">
    <location>
        <begin position="1"/>
        <end position="117"/>
    </location>
</feature>
<feature type="compositionally biased region" description="Polar residues" evidence="2">
    <location>
        <begin position="38"/>
        <end position="51"/>
    </location>
</feature>
<evidence type="ECO:0000256" key="1">
    <source>
        <dbReference type="PROSITE-ProRule" id="PRU00473"/>
    </source>
</evidence>
<evidence type="ECO:0000256" key="2">
    <source>
        <dbReference type="SAM" id="MobiDB-lite"/>
    </source>
</evidence>
<dbReference type="InterPro" id="IPR050330">
    <property type="entry name" value="Bact_OuterMem_StrucFunc"/>
</dbReference>
<feature type="region of interest" description="Disordered" evidence="2">
    <location>
        <begin position="38"/>
        <end position="59"/>
    </location>
</feature>
<dbReference type="PROSITE" id="PS51123">
    <property type="entry name" value="OMPA_2"/>
    <property type="match status" value="1"/>
</dbReference>
<dbReference type="InterPro" id="IPR036737">
    <property type="entry name" value="OmpA-like_sf"/>
</dbReference>
<dbReference type="EMBL" id="POTC01000005">
    <property type="protein sequence ID" value="POF63639.1"/>
    <property type="molecule type" value="Genomic_DNA"/>
</dbReference>
<name>A0A2S3W443_9PROT</name>
<dbReference type="CDD" id="cd07185">
    <property type="entry name" value="OmpA_C-like"/>
    <property type="match status" value="1"/>
</dbReference>
<proteinExistence type="predicted"/>
<reference evidence="4 5" key="1">
    <citation type="submission" date="2018-01" db="EMBL/GenBank/DDBJ databases">
        <title>Draft Genome Sequence of Komagataeibacter maltaceti LMG 1529, a Vinegar Producing Acetic Acid Bacterium Isolated from Malt Vinegar Brewery Acetifiers.</title>
        <authorList>
            <person name="Zhang Q."/>
            <person name="Hollensteiner J."/>
            <person name="Poehlein A."/>
            <person name="Daniel R."/>
        </authorList>
    </citation>
    <scope>NUCLEOTIDE SEQUENCE [LARGE SCALE GENOMIC DNA]</scope>
    <source>
        <strain evidence="4 5">LMG 1529</strain>
    </source>
</reference>
<dbReference type="Proteomes" id="UP000237344">
    <property type="component" value="Unassembled WGS sequence"/>
</dbReference>
<dbReference type="InterPro" id="IPR006665">
    <property type="entry name" value="OmpA-like"/>
</dbReference>
<protein>
    <submittedName>
        <fullName evidence="4">Outer membrane protein</fullName>
    </submittedName>
</protein>
<evidence type="ECO:0000313" key="5">
    <source>
        <dbReference type="Proteomes" id="UP000237344"/>
    </source>
</evidence>